<dbReference type="EMBL" id="AUZH01000001">
    <property type="protein sequence ID" value="KFN88903.1"/>
    <property type="molecule type" value="Genomic_DNA"/>
</dbReference>
<comment type="similarity">
    <text evidence="1">Belongs to the UPF0236 family.</text>
</comment>
<dbReference type="Proteomes" id="UP000029382">
    <property type="component" value="Unassembled WGS sequence"/>
</dbReference>
<reference evidence="3 5" key="2">
    <citation type="submission" date="2016-10" db="EMBL/GenBank/DDBJ databases">
        <authorList>
            <person name="Varghese N."/>
            <person name="Submissions S."/>
        </authorList>
    </citation>
    <scope>NUCLEOTIDE SEQUENCE [LARGE SCALE GENOMIC DNA]</scope>
    <source>
        <strain evidence="3 5">JB1</strain>
    </source>
</reference>
<evidence type="ECO:0000313" key="2">
    <source>
        <dbReference type="EMBL" id="KFN88903.1"/>
    </source>
</evidence>
<keyword evidence="5" id="KW-1185">Reference proteome</keyword>
<evidence type="ECO:0000313" key="4">
    <source>
        <dbReference type="Proteomes" id="UP000029382"/>
    </source>
</evidence>
<evidence type="ECO:0000256" key="1">
    <source>
        <dbReference type="ARBA" id="ARBA00006539"/>
    </source>
</evidence>
<gene>
    <name evidence="2" type="ORF">H702_00365</name>
    <name evidence="3" type="ORF">SAMN02910290_01071</name>
</gene>
<proteinExistence type="inferred from homology"/>
<dbReference type="EMBL" id="FOTG01000005">
    <property type="protein sequence ID" value="SFL25239.1"/>
    <property type="molecule type" value="Genomic_DNA"/>
</dbReference>
<sequence>MLFSKFSEKNFVEELDKKYEYDFLKKIEMYDDKVASSMRLAGYKRINKAERTVTFSFGEITFSRSRWRKGDQTRCPVDEWLGLKKYMRFSPELICCIAKQASMMSYRQVCKVIKECFRIEISKDTVLKAVKQAGELLSEKEKFRFWLEKEPSKKIKPKILYIEGDGVMVKSSDCARDEKKNIDLAHFLIHTGSKKVANNRYTLKNKHEIVHANYSKAKEELLDYLYNHYEFTNETILITNSDNGKGYTPKVFQEIKKALGIKRHEHFWDAYHLNEKIDTFFKKYPECLRKLAFNAIKSHQRELMKTVLDTVDSLIVDENSEEYYNYLNFKFKILNNFKYTKPAKLRGLSPKGIGVMESQHRKITYRMKHRGMYWSLKGAYTMSRLIILERINRVDNLFFGNWRKEYQYYQNQRLSVGYLTGVKKETAIKSRKILQRAGKFLGYDRQLFKY</sequence>
<comment type="caution">
    <text evidence="2">The sequence shown here is derived from an EMBL/GenBank/DDBJ whole genome shotgun (WGS) entry which is preliminary data.</text>
</comment>
<name>A0A091CBN7_STREI</name>
<dbReference type="Pfam" id="PF06782">
    <property type="entry name" value="UPF0236"/>
    <property type="match status" value="1"/>
</dbReference>
<dbReference type="RefSeq" id="WP_039695939.1">
    <property type="nucleotide sequence ID" value="NZ_AUZH01000001.1"/>
</dbReference>
<reference evidence="2 4" key="1">
    <citation type="journal article" date="2014" name="Genome Announc.">
        <title>Draft Genome Sequences of Streptococcus bovis Strains ATCC 33317 and JB1.</title>
        <authorList>
            <person name="Benahmed F.H."/>
            <person name="Gopinath G.R."/>
            <person name="Harbottle H."/>
            <person name="Cotta M.A."/>
            <person name="Luo Y."/>
            <person name="Henderson C."/>
            <person name="Teri P."/>
            <person name="Soppet D."/>
            <person name="Rasmussen M."/>
            <person name="Whitehead T.R."/>
            <person name="Davidson M."/>
        </authorList>
    </citation>
    <scope>NUCLEOTIDE SEQUENCE [LARGE SCALE GENOMIC DNA]</scope>
    <source>
        <strain evidence="2 4">JB1</strain>
    </source>
</reference>
<dbReference type="NCBIfam" id="NF033529">
    <property type="entry name" value="transpos_ISLre2"/>
    <property type="match status" value="1"/>
</dbReference>
<evidence type="ECO:0000313" key="3">
    <source>
        <dbReference type="EMBL" id="SFL25239.1"/>
    </source>
</evidence>
<organism evidence="2 4">
    <name type="scientific">Streptococcus equinus JB1</name>
    <dbReference type="NCBI Taxonomy" id="1294274"/>
    <lineage>
        <taxon>Bacteria</taxon>
        <taxon>Bacillati</taxon>
        <taxon>Bacillota</taxon>
        <taxon>Bacilli</taxon>
        <taxon>Lactobacillales</taxon>
        <taxon>Streptococcaceae</taxon>
        <taxon>Streptococcus</taxon>
    </lineage>
</organism>
<dbReference type="Proteomes" id="UP000182793">
    <property type="component" value="Unassembled WGS sequence"/>
</dbReference>
<protein>
    <submittedName>
        <fullName evidence="2">Transposase</fullName>
    </submittedName>
</protein>
<accession>A0A091CBN7</accession>
<dbReference type="AlphaFoldDB" id="A0A091CBN7"/>
<dbReference type="InterPro" id="IPR009620">
    <property type="entry name" value="UPF0236"/>
</dbReference>
<evidence type="ECO:0000313" key="5">
    <source>
        <dbReference type="Proteomes" id="UP000182793"/>
    </source>
</evidence>